<name>A0A9P9FLW6_9HYPO</name>
<feature type="domain" description="Shikimate dehydrogenase substrate binding N-terminal" evidence="1">
    <location>
        <begin position="14"/>
        <end position="94"/>
    </location>
</feature>
<organism evidence="2 3">
    <name type="scientific">Dactylonectria macrodidyma</name>
    <dbReference type="NCBI Taxonomy" id="307937"/>
    <lineage>
        <taxon>Eukaryota</taxon>
        <taxon>Fungi</taxon>
        <taxon>Dikarya</taxon>
        <taxon>Ascomycota</taxon>
        <taxon>Pezizomycotina</taxon>
        <taxon>Sordariomycetes</taxon>
        <taxon>Hypocreomycetidae</taxon>
        <taxon>Hypocreales</taxon>
        <taxon>Nectriaceae</taxon>
        <taxon>Dactylonectria</taxon>
    </lineage>
</organism>
<evidence type="ECO:0000313" key="2">
    <source>
        <dbReference type="EMBL" id="KAH7166414.1"/>
    </source>
</evidence>
<dbReference type="AlphaFoldDB" id="A0A9P9FLW6"/>
<reference evidence="2" key="1">
    <citation type="journal article" date="2021" name="Nat. Commun.">
        <title>Genetic determinants of endophytism in the Arabidopsis root mycobiome.</title>
        <authorList>
            <person name="Mesny F."/>
            <person name="Miyauchi S."/>
            <person name="Thiergart T."/>
            <person name="Pickel B."/>
            <person name="Atanasova L."/>
            <person name="Karlsson M."/>
            <person name="Huettel B."/>
            <person name="Barry K.W."/>
            <person name="Haridas S."/>
            <person name="Chen C."/>
            <person name="Bauer D."/>
            <person name="Andreopoulos W."/>
            <person name="Pangilinan J."/>
            <person name="LaButti K."/>
            <person name="Riley R."/>
            <person name="Lipzen A."/>
            <person name="Clum A."/>
            <person name="Drula E."/>
            <person name="Henrissat B."/>
            <person name="Kohler A."/>
            <person name="Grigoriev I.V."/>
            <person name="Martin F.M."/>
            <person name="Hacquard S."/>
        </authorList>
    </citation>
    <scope>NUCLEOTIDE SEQUENCE</scope>
    <source>
        <strain evidence="2">MPI-CAGE-AT-0147</strain>
    </source>
</reference>
<dbReference type="InterPro" id="IPR046346">
    <property type="entry name" value="Aminoacid_DH-like_N_sf"/>
</dbReference>
<dbReference type="Gene3D" id="3.40.50.720">
    <property type="entry name" value="NAD(P)-binding Rossmann-like Domain"/>
    <property type="match status" value="1"/>
</dbReference>
<dbReference type="OrthoDB" id="204377at2759"/>
<dbReference type="SUPFAM" id="SSF53223">
    <property type="entry name" value="Aminoacid dehydrogenase-like, N-terminal domain"/>
    <property type="match status" value="1"/>
</dbReference>
<dbReference type="Pfam" id="PF08501">
    <property type="entry name" value="Shikimate_dh_N"/>
    <property type="match status" value="1"/>
</dbReference>
<keyword evidence="3" id="KW-1185">Reference proteome</keyword>
<evidence type="ECO:0000259" key="1">
    <source>
        <dbReference type="Pfam" id="PF08501"/>
    </source>
</evidence>
<dbReference type="InterPro" id="IPR022893">
    <property type="entry name" value="Shikimate_DH_fam"/>
</dbReference>
<dbReference type="GO" id="GO:0009423">
    <property type="term" value="P:chorismate biosynthetic process"/>
    <property type="evidence" value="ECO:0007669"/>
    <property type="project" value="TreeGrafter"/>
</dbReference>
<dbReference type="SUPFAM" id="SSF51735">
    <property type="entry name" value="NAD(P)-binding Rossmann-fold domains"/>
    <property type="match status" value="1"/>
</dbReference>
<dbReference type="EMBL" id="JAGMUV010000003">
    <property type="protein sequence ID" value="KAH7166414.1"/>
    <property type="molecule type" value="Genomic_DNA"/>
</dbReference>
<sequence>MDQDVLQKPRYTYLFGYPLKHSLAPLLHSTIFQSFNVPWTYQLIESTDKADFLPKLKADNCVGAAVTMPHKVAWIKECDDVTEEGWAIGAINTIYIRKDAVTNEKKFIGTNTDCIGVREAFLQSFPGVLSQSTGRPAMVVGGGGACRSAVYALHKWLGASEIYLVNRLKEEAVAVIESFAGLEGGPSLTYVSSVEDVKSLSTPVLLVGTVPNFPPRTEGEILARKIVREFLERETKGFVLEMCYHPNIITDFYELSESKGWKVIPGTVSMIHQGVAQEVLWMERPLEDMPVEAAKAAIAKALGSQ</sequence>
<proteinExistence type="predicted"/>
<gene>
    <name evidence="2" type="ORF">EDB81DRAFT_918841</name>
</gene>
<evidence type="ECO:0000313" key="3">
    <source>
        <dbReference type="Proteomes" id="UP000738349"/>
    </source>
</evidence>
<dbReference type="Proteomes" id="UP000738349">
    <property type="component" value="Unassembled WGS sequence"/>
</dbReference>
<dbReference type="PANTHER" id="PTHR21089:SF1">
    <property type="entry name" value="BIFUNCTIONAL 3-DEHYDROQUINATE DEHYDRATASE_SHIKIMATE DEHYDROGENASE, CHLOROPLASTIC"/>
    <property type="match status" value="1"/>
</dbReference>
<dbReference type="GO" id="GO:0019632">
    <property type="term" value="P:shikimate metabolic process"/>
    <property type="evidence" value="ECO:0007669"/>
    <property type="project" value="TreeGrafter"/>
</dbReference>
<dbReference type="InterPro" id="IPR036291">
    <property type="entry name" value="NAD(P)-bd_dom_sf"/>
</dbReference>
<dbReference type="Gene3D" id="3.40.50.10860">
    <property type="entry name" value="Leucine Dehydrogenase, chain A, domain 1"/>
    <property type="match status" value="1"/>
</dbReference>
<dbReference type="GO" id="GO:0004764">
    <property type="term" value="F:shikimate 3-dehydrogenase (NADP+) activity"/>
    <property type="evidence" value="ECO:0007669"/>
    <property type="project" value="InterPro"/>
</dbReference>
<accession>A0A9P9FLW6</accession>
<dbReference type="InterPro" id="IPR013708">
    <property type="entry name" value="Shikimate_DH-bd_N"/>
</dbReference>
<comment type="caution">
    <text evidence="2">The sequence shown here is derived from an EMBL/GenBank/DDBJ whole genome shotgun (WGS) entry which is preliminary data.</text>
</comment>
<dbReference type="CDD" id="cd01065">
    <property type="entry name" value="NAD_bind_Shikimate_DH"/>
    <property type="match status" value="1"/>
</dbReference>
<protein>
    <submittedName>
        <fullName evidence="2">NAD-P-binding protein</fullName>
    </submittedName>
</protein>
<dbReference type="PANTHER" id="PTHR21089">
    <property type="entry name" value="SHIKIMATE DEHYDROGENASE"/>
    <property type="match status" value="1"/>
</dbReference>